<sequence>MFLTLTSCVYQPLPDIKDFRANSLLSQVSKKINHAPWEPLFPVESSNEAARPASSCLSAGMTSARALDTGRTAEKTCQCPGASLLRRSGVVLSESLEL</sequence>
<keyword evidence="2" id="KW-1185">Reference proteome</keyword>
<gene>
    <name evidence="1" type="ORF">CesoFtcFv8_010125</name>
</gene>
<evidence type="ECO:0000313" key="1">
    <source>
        <dbReference type="EMBL" id="KAK5897025.1"/>
    </source>
</evidence>
<reference evidence="1 2" key="1">
    <citation type="journal article" date="2023" name="Mol. Biol. Evol.">
        <title>Genomics of Secondarily Temperate Adaptation in the Only Non-Antarctic Icefish.</title>
        <authorList>
            <person name="Rivera-Colon A.G."/>
            <person name="Rayamajhi N."/>
            <person name="Minhas B.F."/>
            <person name="Madrigal G."/>
            <person name="Bilyk K.T."/>
            <person name="Yoon V."/>
            <person name="Hune M."/>
            <person name="Gregory S."/>
            <person name="Cheng C.H.C."/>
            <person name="Catchen J.M."/>
        </authorList>
    </citation>
    <scope>NUCLEOTIDE SEQUENCE [LARGE SCALE GENOMIC DNA]</scope>
    <source>
        <strain evidence="1">JC2023a</strain>
    </source>
</reference>
<organism evidence="1 2">
    <name type="scientific">Champsocephalus esox</name>
    <name type="common">pike icefish</name>
    <dbReference type="NCBI Taxonomy" id="159716"/>
    <lineage>
        <taxon>Eukaryota</taxon>
        <taxon>Metazoa</taxon>
        <taxon>Chordata</taxon>
        <taxon>Craniata</taxon>
        <taxon>Vertebrata</taxon>
        <taxon>Euteleostomi</taxon>
        <taxon>Actinopterygii</taxon>
        <taxon>Neopterygii</taxon>
        <taxon>Teleostei</taxon>
        <taxon>Neoteleostei</taxon>
        <taxon>Acanthomorphata</taxon>
        <taxon>Eupercaria</taxon>
        <taxon>Perciformes</taxon>
        <taxon>Notothenioidei</taxon>
        <taxon>Channichthyidae</taxon>
        <taxon>Champsocephalus</taxon>
    </lineage>
</organism>
<dbReference type="AlphaFoldDB" id="A0AAN8C4L1"/>
<proteinExistence type="predicted"/>
<dbReference type="Proteomes" id="UP001335648">
    <property type="component" value="Unassembled WGS sequence"/>
</dbReference>
<accession>A0AAN8C4L1</accession>
<comment type="caution">
    <text evidence="1">The sequence shown here is derived from an EMBL/GenBank/DDBJ whole genome shotgun (WGS) entry which is preliminary data.</text>
</comment>
<evidence type="ECO:0000313" key="2">
    <source>
        <dbReference type="Proteomes" id="UP001335648"/>
    </source>
</evidence>
<dbReference type="EMBL" id="JAULUE010002053">
    <property type="protein sequence ID" value="KAK5897025.1"/>
    <property type="molecule type" value="Genomic_DNA"/>
</dbReference>
<protein>
    <submittedName>
        <fullName evidence="1">Uncharacterized protein</fullName>
    </submittedName>
</protein>
<name>A0AAN8C4L1_9TELE</name>